<name>A0A7V4TZQ3_CALAY</name>
<dbReference type="Gene3D" id="2.40.160.60">
    <property type="entry name" value="Outer membrane protein transport protein (OMPP1/FadL/TodX)"/>
    <property type="match status" value="1"/>
</dbReference>
<comment type="caution">
    <text evidence="1">The sequence shown here is derived from an EMBL/GenBank/DDBJ whole genome shotgun (WGS) entry which is preliminary data.</text>
</comment>
<protein>
    <submittedName>
        <fullName evidence="1">Uncharacterized protein</fullName>
    </submittedName>
</protein>
<sequence length="448" mass="50988">MVYLLYIGTLRAQDTHYWSNQYGTRADLLGGIVIGSVKDLSSVYYNPGAVSFSSERSLVISTHAFDITYMKWHLPNYQGKEYNSIKTRPAPVIFAIRLTENRKSKHNFVISYLEKEDIFHQIELYNIPSDQDNDVPIIVQDEYDELIYFRNITEYWGGITWSYTYSKNLGIGCTLYGSYRNEEAQNRFSFQRTFSAEDGMSLQYQRKYDISNIRIFTKLGVFYEDDSFSLGVTSILPSIPLFGWASLTYLDSRINVPTDQSNTESSILSITQSTNNTVYKYPFTIGIGGSFKTGKTTWHLSLEWFKEIPVYTALKARDVTDPVDGEKINLDVHNASRSVLNYGIGFQHSYENDIDFYVALRTDFSSKIPDVNGVLNLANYNKYFITSGAAFKVFDYFITSGISVGFGSSNSNSLLSILLPNLTGDDLGEVGNIDVNYYNIKFIFGFSF</sequence>
<dbReference type="Proteomes" id="UP000885779">
    <property type="component" value="Unassembled WGS sequence"/>
</dbReference>
<gene>
    <name evidence="1" type="ORF">ENK44_02735</name>
</gene>
<reference evidence="1" key="1">
    <citation type="journal article" date="2020" name="mSystems">
        <title>Genome- and Community-Level Interaction Insights into Carbon Utilization and Element Cycling Functions of Hydrothermarchaeota in Hydrothermal Sediment.</title>
        <authorList>
            <person name="Zhou Z."/>
            <person name="Liu Y."/>
            <person name="Xu W."/>
            <person name="Pan J."/>
            <person name="Luo Z.H."/>
            <person name="Li M."/>
        </authorList>
    </citation>
    <scope>NUCLEOTIDE SEQUENCE [LARGE SCALE GENOMIC DNA]</scope>
    <source>
        <strain evidence="1">HyVt-577</strain>
    </source>
</reference>
<accession>A0A7V4TZQ3</accession>
<dbReference type="EMBL" id="DRQG01000023">
    <property type="protein sequence ID" value="HGY54597.1"/>
    <property type="molecule type" value="Genomic_DNA"/>
</dbReference>
<dbReference type="AlphaFoldDB" id="A0A7V4TZQ3"/>
<organism evidence="1">
    <name type="scientific">Caldithrix abyssi</name>
    <dbReference type="NCBI Taxonomy" id="187145"/>
    <lineage>
        <taxon>Bacteria</taxon>
        <taxon>Pseudomonadati</taxon>
        <taxon>Calditrichota</taxon>
        <taxon>Calditrichia</taxon>
        <taxon>Calditrichales</taxon>
        <taxon>Calditrichaceae</taxon>
        <taxon>Caldithrix</taxon>
    </lineage>
</organism>
<evidence type="ECO:0000313" key="1">
    <source>
        <dbReference type="EMBL" id="HGY54597.1"/>
    </source>
</evidence>
<proteinExistence type="predicted"/>